<keyword evidence="3" id="KW-1185">Reference proteome</keyword>
<dbReference type="AlphaFoldDB" id="A0A344J3S6"/>
<dbReference type="Proteomes" id="UP000251842">
    <property type="component" value="Chromosome"/>
</dbReference>
<sequence>MRDTNVTAEIRDVLAKATTPMTAVEVWDALVARDCYTPYGTIRSILSMGVKRGEFLQPKSRPGTFTANPDWIHPDRKLPAPRSSRPKPTLAMRVSALVEDLQEMQLEAANAGVCEDISMGIGSLLRGATRLRRELEC</sequence>
<evidence type="ECO:0000313" key="3">
    <source>
        <dbReference type="Proteomes" id="UP000251842"/>
    </source>
</evidence>
<dbReference type="RefSeq" id="WP_112925902.1">
    <property type="nucleotide sequence ID" value="NZ_CP029556.1"/>
</dbReference>
<dbReference type="KEGG" id="lue:DCD74_02360"/>
<feature type="region of interest" description="Disordered" evidence="1">
    <location>
        <begin position="57"/>
        <end position="88"/>
    </location>
</feature>
<name>A0A344J3S6_9GAMM</name>
<accession>A0A344J3S6</accession>
<organism evidence="2 3">
    <name type="scientific">Solilutibacter oculi</name>
    <dbReference type="NCBI Taxonomy" id="2698682"/>
    <lineage>
        <taxon>Bacteria</taxon>
        <taxon>Pseudomonadati</taxon>
        <taxon>Pseudomonadota</taxon>
        <taxon>Gammaproteobacteria</taxon>
        <taxon>Lysobacterales</taxon>
        <taxon>Lysobacteraceae</taxon>
        <taxon>Solilutibacter</taxon>
    </lineage>
</organism>
<proteinExistence type="predicted"/>
<protein>
    <submittedName>
        <fullName evidence="2">Uncharacterized protein</fullName>
    </submittedName>
</protein>
<reference evidence="3" key="1">
    <citation type="submission" date="2018-05" db="EMBL/GenBank/DDBJ databases">
        <title>Luteimonas pekinense sp. nov., isolated from human Meibomian gland secretions, Beijing, China.</title>
        <authorList>
            <person name="Wen T."/>
            <person name="Bai H."/>
            <person name="Lv H."/>
        </authorList>
    </citation>
    <scope>NUCLEOTIDE SEQUENCE [LARGE SCALE GENOMIC DNA]</scope>
    <source>
        <strain evidence="3">83-4</strain>
    </source>
</reference>
<evidence type="ECO:0000256" key="1">
    <source>
        <dbReference type="SAM" id="MobiDB-lite"/>
    </source>
</evidence>
<dbReference type="EMBL" id="CP029556">
    <property type="protein sequence ID" value="AXA83686.1"/>
    <property type="molecule type" value="Genomic_DNA"/>
</dbReference>
<evidence type="ECO:0000313" key="2">
    <source>
        <dbReference type="EMBL" id="AXA83686.1"/>
    </source>
</evidence>
<gene>
    <name evidence="2" type="ORF">DCD74_02360</name>
</gene>